<dbReference type="KEGG" id="pzu:PHZ_c2566"/>
<name>B4RH27_PHEZH</name>
<protein>
    <recommendedName>
        <fullName evidence="3">Acyl dehydratase</fullName>
    </recommendedName>
</protein>
<proteinExistence type="predicted"/>
<accession>B4RH27</accession>
<dbReference type="eggNOG" id="COG3777">
    <property type="taxonomic scope" value="Bacteria"/>
</dbReference>
<organism evidence="1 2">
    <name type="scientific">Phenylobacterium zucineum (strain HLK1)</name>
    <dbReference type="NCBI Taxonomy" id="450851"/>
    <lineage>
        <taxon>Bacteria</taxon>
        <taxon>Pseudomonadati</taxon>
        <taxon>Pseudomonadota</taxon>
        <taxon>Alphaproteobacteria</taxon>
        <taxon>Caulobacterales</taxon>
        <taxon>Caulobacteraceae</taxon>
        <taxon>Phenylobacterium</taxon>
    </lineage>
</organism>
<dbReference type="HOGENOM" id="CLU_1208886_0_0_5"/>
<dbReference type="AlphaFoldDB" id="B4RH27"/>
<dbReference type="Gene3D" id="3.10.129.10">
    <property type="entry name" value="Hotdog Thioesterase"/>
    <property type="match status" value="1"/>
</dbReference>
<dbReference type="RefSeq" id="WP_012523113.1">
    <property type="nucleotide sequence ID" value="NC_011144.1"/>
</dbReference>
<gene>
    <name evidence="1" type="ordered locus">PHZ_c2566</name>
</gene>
<dbReference type="OrthoDB" id="7183822at2"/>
<reference evidence="1 2" key="1">
    <citation type="journal article" date="2008" name="BMC Genomics">
        <title>Complete genome of Phenylobacterium zucineum - a novel facultative intracellular bacterium isolated from human erythroleukemia cell line K562.</title>
        <authorList>
            <person name="Luo Y."/>
            <person name="Xu X."/>
            <person name="Ding Z."/>
            <person name="Liu Z."/>
            <person name="Zhang B."/>
            <person name="Yan Z."/>
            <person name="Sun J."/>
            <person name="Hu S."/>
            <person name="Hu X."/>
        </authorList>
    </citation>
    <scope>NUCLEOTIDE SEQUENCE [LARGE SCALE GENOMIC DNA]</scope>
    <source>
        <strain evidence="1 2">HLK1</strain>
    </source>
</reference>
<dbReference type="InterPro" id="IPR029069">
    <property type="entry name" value="HotDog_dom_sf"/>
</dbReference>
<dbReference type="STRING" id="450851.PHZ_c2566"/>
<dbReference type="SUPFAM" id="SSF54637">
    <property type="entry name" value="Thioesterase/thiol ester dehydrase-isomerase"/>
    <property type="match status" value="1"/>
</dbReference>
<evidence type="ECO:0000313" key="2">
    <source>
        <dbReference type="Proteomes" id="UP000001868"/>
    </source>
</evidence>
<evidence type="ECO:0008006" key="3">
    <source>
        <dbReference type="Google" id="ProtNLM"/>
    </source>
</evidence>
<dbReference type="Proteomes" id="UP000001868">
    <property type="component" value="Chromosome"/>
</dbReference>
<dbReference type="EMBL" id="CP000747">
    <property type="protein sequence ID" value="ACG78975.1"/>
    <property type="molecule type" value="Genomic_DNA"/>
</dbReference>
<sequence length="229" mass="25218">MIEQADIVAPAPVQRLAEILRRPRTVPMLTLPPLWHWLYCLGDSRPAGSVLIGGEVSLQRPIELFAALTKQTERCSDSAGEVKMRHVWRVGEAQVATETERWGAPRSGKPAGGLSAAASCARVITSDEVMRFAAVTYDVDPRYFDRDWAGAPEVRRWAPTRLVALLLLELLHREQPASQVRRFSFRLLQPAYEDEPLTLAFAAEGLRARLQACAADGSAVMCAAADTVL</sequence>
<evidence type="ECO:0000313" key="1">
    <source>
        <dbReference type="EMBL" id="ACG78975.1"/>
    </source>
</evidence>
<keyword evidence="2" id="KW-1185">Reference proteome</keyword>